<keyword evidence="2" id="KW-1185">Reference proteome</keyword>
<gene>
    <name evidence="1" type="ORF">HU747_07145</name>
</gene>
<dbReference type="EMBL" id="JABWRS010000004">
    <property type="protein sequence ID" value="MBC3475372.1"/>
    <property type="molecule type" value="Genomic_DNA"/>
</dbReference>
<evidence type="ECO:0000313" key="2">
    <source>
        <dbReference type="Proteomes" id="UP000628086"/>
    </source>
</evidence>
<protein>
    <submittedName>
        <fullName evidence="1">Uncharacterized protein</fullName>
    </submittedName>
</protein>
<accession>A0ABR6V697</accession>
<name>A0ABR6V697_9PSED</name>
<dbReference type="Proteomes" id="UP000628086">
    <property type="component" value="Unassembled WGS sequence"/>
</dbReference>
<proteinExistence type="predicted"/>
<reference evidence="1 2" key="1">
    <citation type="journal article" date="2020" name="Microorganisms">
        <title>Reliable Identification of Environmental Pseudomonas Isolates Using the rpoD Gene.</title>
        <authorList>
            <consortium name="The Broad Institute Genome Sequencing Platform"/>
            <person name="Girard L."/>
            <person name="Lood C."/>
            <person name="Rokni-Zadeh H."/>
            <person name="van Noort V."/>
            <person name="Lavigne R."/>
            <person name="De Mot R."/>
        </authorList>
    </citation>
    <scope>NUCLEOTIDE SEQUENCE [LARGE SCALE GENOMIC DNA]</scope>
    <source>
        <strain evidence="1 2">RW7P2</strain>
    </source>
</reference>
<comment type="caution">
    <text evidence="1">The sequence shown here is derived from an EMBL/GenBank/DDBJ whole genome shotgun (WGS) entry which is preliminary data.</text>
</comment>
<evidence type="ECO:0000313" key="1">
    <source>
        <dbReference type="EMBL" id="MBC3475372.1"/>
    </source>
</evidence>
<dbReference type="RefSeq" id="WP_104883341.1">
    <property type="nucleotide sequence ID" value="NZ_JABWRR010000007.1"/>
</dbReference>
<sequence length="192" mass="21851">MLEHDYDRSFIAHVTSTTAGLEGYLDCAKVVEKGVQVARVADDWLILTSLTVGEPHYFWFRCMVDEARGRRYYDIQSWSRRTGRDFNARTRHLDRNGNGYGCLYDTPVSDDRLWKLMAQNQDGGFSSLDQAPRAGESLPVRIWTRTTNLELSATGREDVGGHWFAYARAGDGHALDLQLQITHIGEELLDDH</sequence>
<organism evidence="1 2">
    <name type="scientific">Pseudomonas taiwanensis</name>
    <dbReference type="NCBI Taxonomy" id="470150"/>
    <lineage>
        <taxon>Bacteria</taxon>
        <taxon>Pseudomonadati</taxon>
        <taxon>Pseudomonadota</taxon>
        <taxon>Gammaproteobacteria</taxon>
        <taxon>Pseudomonadales</taxon>
        <taxon>Pseudomonadaceae</taxon>
        <taxon>Pseudomonas</taxon>
    </lineage>
</organism>